<evidence type="ECO:0000313" key="1">
    <source>
        <dbReference type="EMBL" id="MDP5275056.1"/>
    </source>
</evidence>
<sequence>MGVFDKTICDCCVCPMQCVMQQLVNRGPVVICTPVSQERT</sequence>
<proteinExistence type="predicted"/>
<accession>A0ABT9J0B3</accession>
<name>A0ABT9J0B3_9BACL</name>
<gene>
    <name evidence="1" type="ORF">Q5Y73_13125</name>
</gene>
<evidence type="ECO:0000313" key="2">
    <source>
        <dbReference type="Proteomes" id="UP001231941"/>
    </source>
</evidence>
<protein>
    <recommendedName>
        <fullName evidence="3">4Fe-4S ferredoxin-type domain-containing protein</fullName>
    </recommendedName>
</protein>
<evidence type="ECO:0008006" key="3">
    <source>
        <dbReference type="Google" id="ProtNLM"/>
    </source>
</evidence>
<dbReference type="Proteomes" id="UP001231941">
    <property type="component" value="Unassembled WGS sequence"/>
</dbReference>
<comment type="caution">
    <text evidence="1">The sequence shown here is derived from an EMBL/GenBank/DDBJ whole genome shotgun (WGS) entry which is preliminary data.</text>
</comment>
<reference evidence="1 2" key="1">
    <citation type="submission" date="2023-08" db="EMBL/GenBank/DDBJ databases">
        <authorList>
            <person name="Park J.-S."/>
        </authorList>
    </citation>
    <scope>NUCLEOTIDE SEQUENCE [LARGE SCALE GENOMIC DNA]</scope>
    <source>
        <strain evidence="1 2">2205SS18-9</strain>
    </source>
</reference>
<keyword evidence="2" id="KW-1185">Reference proteome</keyword>
<dbReference type="EMBL" id="JAVAMP010000005">
    <property type="protein sequence ID" value="MDP5275056.1"/>
    <property type="molecule type" value="Genomic_DNA"/>
</dbReference>
<organism evidence="1 2">
    <name type="scientific">Chengkuizengella axinellae</name>
    <dbReference type="NCBI Taxonomy" id="3064388"/>
    <lineage>
        <taxon>Bacteria</taxon>
        <taxon>Bacillati</taxon>
        <taxon>Bacillota</taxon>
        <taxon>Bacilli</taxon>
        <taxon>Bacillales</taxon>
        <taxon>Paenibacillaceae</taxon>
        <taxon>Chengkuizengella</taxon>
    </lineage>
</organism>
<dbReference type="RefSeq" id="WP_305992364.1">
    <property type="nucleotide sequence ID" value="NZ_JAVAMP010000005.1"/>
</dbReference>